<dbReference type="RefSeq" id="WP_344287127.1">
    <property type="nucleotide sequence ID" value="NZ_BAAAPF010000003.1"/>
</dbReference>
<sequence>MPAVPTTPETLAAAMDPWEAANGPDDLWHELVAAVGDTEANRLWAIACGLYDEKHAA</sequence>
<accession>A0ABN2X9Y2</accession>
<proteinExistence type="predicted"/>
<reference evidence="1 2" key="1">
    <citation type="journal article" date="2019" name="Int. J. Syst. Evol. Microbiol.">
        <title>The Global Catalogue of Microorganisms (GCM) 10K type strain sequencing project: providing services to taxonomists for standard genome sequencing and annotation.</title>
        <authorList>
            <consortium name="The Broad Institute Genomics Platform"/>
            <consortium name="The Broad Institute Genome Sequencing Center for Infectious Disease"/>
            <person name="Wu L."/>
            <person name="Ma J."/>
        </authorList>
    </citation>
    <scope>NUCLEOTIDE SEQUENCE [LARGE SCALE GENOMIC DNA]</scope>
    <source>
        <strain evidence="1 2">JCM 15481</strain>
    </source>
</reference>
<dbReference type="Proteomes" id="UP001500443">
    <property type="component" value="Unassembled WGS sequence"/>
</dbReference>
<evidence type="ECO:0000313" key="2">
    <source>
        <dbReference type="Proteomes" id="UP001500443"/>
    </source>
</evidence>
<dbReference type="EMBL" id="BAAAPF010000003">
    <property type="protein sequence ID" value="GAA2108050.1"/>
    <property type="molecule type" value="Genomic_DNA"/>
</dbReference>
<evidence type="ECO:0000313" key="1">
    <source>
        <dbReference type="EMBL" id="GAA2108050.1"/>
    </source>
</evidence>
<name>A0ABN2X9Y2_9ACTN</name>
<comment type="caution">
    <text evidence="1">The sequence shown here is derived from an EMBL/GenBank/DDBJ whole genome shotgun (WGS) entry which is preliminary data.</text>
</comment>
<organism evidence="1 2">
    <name type="scientific">Streptomyces synnematoformans</name>
    <dbReference type="NCBI Taxonomy" id="415721"/>
    <lineage>
        <taxon>Bacteria</taxon>
        <taxon>Bacillati</taxon>
        <taxon>Actinomycetota</taxon>
        <taxon>Actinomycetes</taxon>
        <taxon>Kitasatosporales</taxon>
        <taxon>Streptomycetaceae</taxon>
        <taxon>Streptomyces</taxon>
    </lineage>
</organism>
<protein>
    <submittedName>
        <fullName evidence="1">Uncharacterized protein</fullName>
    </submittedName>
</protein>
<keyword evidence="2" id="KW-1185">Reference proteome</keyword>
<gene>
    <name evidence="1" type="ORF">GCM10009802_03610</name>
</gene>